<evidence type="ECO:0000313" key="1">
    <source>
        <dbReference type="EMBL" id="QOX63295.1"/>
    </source>
</evidence>
<keyword evidence="2" id="KW-1185">Reference proteome</keyword>
<organism evidence="1 2">
    <name type="scientific">Anoxybacterium hadale</name>
    <dbReference type="NCBI Taxonomy" id="3408580"/>
    <lineage>
        <taxon>Bacteria</taxon>
        <taxon>Bacillati</taxon>
        <taxon>Bacillota</taxon>
        <taxon>Clostridia</taxon>
        <taxon>Peptostreptococcales</taxon>
        <taxon>Anaerovoracaceae</taxon>
        <taxon>Anoxybacterium</taxon>
    </lineage>
</organism>
<keyword evidence="1" id="KW-0489">Methyltransferase</keyword>
<name>A0ACD1AA52_9FIRM</name>
<protein>
    <submittedName>
        <fullName evidence="1">DNA cytosine methyltransferase</fullName>
    </submittedName>
</protein>
<proteinExistence type="predicted"/>
<evidence type="ECO:0000313" key="2">
    <source>
        <dbReference type="Proteomes" id="UP000594014"/>
    </source>
</evidence>
<keyword evidence="1" id="KW-0808">Transferase</keyword>
<reference evidence="1" key="1">
    <citation type="submission" date="2019-08" db="EMBL/GenBank/DDBJ databases">
        <title>Genome sequence of Clostridiales bacterium MT110.</title>
        <authorList>
            <person name="Cao J."/>
        </authorList>
    </citation>
    <scope>NUCLEOTIDE SEQUENCE</scope>
    <source>
        <strain evidence="1">MT110</strain>
    </source>
</reference>
<dbReference type="Proteomes" id="UP000594014">
    <property type="component" value="Chromosome"/>
</dbReference>
<gene>
    <name evidence="1" type="ORF">FRZ06_08005</name>
</gene>
<accession>A0ACD1AA52</accession>
<dbReference type="EMBL" id="CP042469">
    <property type="protein sequence ID" value="QOX63295.1"/>
    <property type="molecule type" value="Genomic_DNA"/>
</dbReference>
<sequence>MNSSKSNFIGVDLFAGAGGLSLGAQMAGVKVALAVEKELYAAATYTFNHPHTKVIIDDIKNIRSINIESSNNDDRTILFGGPPCQGFSSSNQRTRNRENPSNWLLDEFLRIVDLWKPDWVVFENVYGFVNTENKLFLHKLVTDFENKNYTTVWYILNAADYGVPQRRMRFFLIASKHGYKLNSPHPITDVSVNVQEAIYDLPKLSNGANNDYMQYKCKEVSEYASLLRNNLSGCSGHLVTKNALHIIERYSYIPQGGNWKDIPESLMGNYSDRNRCHQGIYHRLNSNEPAITIGNYRKAMLIHPWENRGLSVREAARIQSFPDSYEFKGSLGFQQQQVGNAVPPLLAKVIFSMIMNGEYRNG</sequence>